<feature type="signal peptide" evidence="12">
    <location>
        <begin position="1"/>
        <end position="23"/>
    </location>
</feature>
<evidence type="ECO:0000256" key="6">
    <source>
        <dbReference type="ARBA" id="ARBA00023277"/>
    </source>
</evidence>
<feature type="chain" id="PRO_5040419479" description="chitinase" evidence="12">
    <location>
        <begin position="24"/>
        <end position="500"/>
    </location>
</feature>
<dbReference type="InterPro" id="IPR001579">
    <property type="entry name" value="Glyco_hydro_18_chit_AS"/>
</dbReference>
<feature type="region of interest" description="Disordered" evidence="11">
    <location>
        <begin position="446"/>
        <end position="500"/>
    </location>
</feature>
<dbReference type="InterPro" id="IPR036573">
    <property type="entry name" value="CBM_sf_5/12"/>
</dbReference>
<gene>
    <name evidence="14" type="ORF">CPB83DRAFT_898670</name>
</gene>
<dbReference type="SUPFAM" id="SSF51055">
    <property type="entry name" value="Carbohydrate binding domain"/>
    <property type="match status" value="1"/>
</dbReference>
<dbReference type="Gene3D" id="3.20.20.80">
    <property type="entry name" value="Glycosidases"/>
    <property type="match status" value="1"/>
</dbReference>
<accession>A0A9P6JJR9</accession>
<dbReference type="EMBL" id="MU157915">
    <property type="protein sequence ID" value="KAF9523546.1"/>
    <property type="molecule type" value="Genomic_DNA"/>
</dbReference>
<keyword evidence="15" id="KW-1185">Reference proteome</keyword>
<evidence type="ECO:0000256" key="2">
    <source>
        <dbReference type="ARBA" id="ARBA00012729"/>
    </source>
</evidence>
<dbReference type="GO" id="GO:0000272">
    <property type="term" value="P:polysaccharide catabolic process"/>
    <property type="evidence" value="ECO:0007669"/>
    <property type="project" value="UniProtKB-KW"/>
</dbReference>
<protein>
    <recommendedName>
        <fullName evidence="2">chitinase</fullName>
        <ecNumber evidence="2">3.2.1.14</ecNumber>
    </recommendedName>
</protein>
<dbReference type="EC" id="3.2.1.14" evidence="2"/>
<evidence type="ECO:0000256" key="8">
    <source>
        <dbReference type="ARBA" id="ARBA00023326"/>
    </source>
</evidence>
<dbReference type="InterPro" id="IPR045321">
    <property type="entry name" value="Cts1-like"/>
</dbReference>
<comment type="caution">
    <text evidence="14">The sequence shown here is derived from an EMBL/GenBank/DDBJ whole genome shotgun (WGS) entry which is preliminary data.</text>
</comment>
<evidence type="ECO:0000256" key="3">
    <source>
        <dbReference type="ARBA" id="ARBA00022669"/>
    </source>
</evidence>
<comment type="similarity">
    <text evidence="10">Belongs to the glycosyl hydrolase 18 family.</text>
</comment>
<dbReference type="Gene3D" id="2.10.10.20">
    <property type="entry name" value="Carbohydrate-binding module superfamily 5/12"/>
    <property type="match status" value="1"/>
</dbReference>
<dbReference type="GO" id="GO:0008843">
    <property type="term" value="F:endochitinase activity"/>
    <property type="evidence" value="ECO:0007669"/>
    <property type="project" value="UniProtKB-EC"/>
</dbReference>
<dbReference type="InterPro" id="IPR001223">
    <property type="entry name" value="Glyco_hydro18_cat"/>
</dbReference>
<dbReference type="Pfam" id="PF02839">
    <property type="entry name" value="CBM_5_12"/>
    <property type="match status" value="1"/>
</dbReference>
<dbReference type="PANTHER" id="PTHR45708:SF49">
    <property type="entry name" value="ENDOCHITINASE"/>
    <property type="match status" value="1"/>
</dbReference>
<feature type="region of interest" description="Disordered" evidence="11">
    <location>
        <begin position="341"/>
        <end position="373"/>
    </location>
</feature>
<dbReference type="CDD" id="cd02877">
    <property type="entry name" value="GH18_hevamine_XipI_class_III"/>
    <property type="match status" value="1"/>
</dbReference>
<dbReference type="InterPro" id="IPR017853">
    <property type="entry name" value="GH"/>
</dbReference>
<dbReference type="Pfam" id="PF00704">
    <property type="entry name" value="Glyco_hydro_18"/>
    <property type="match status" value="1"/>
</dbReference>
<evidence type="ECO:0000256" key="11">
    <source>
        <dbReference type="SAM" id="MobiDB-lite"/>
    </source>
</evidence>
<dbReference type="GO" id="GO:0005576">
    <property type="term" value="C:extracellular region"/>
    <property type="evidence" value="ECO:0007669"/>
    <property type="project" value="InterPro"/>
</dbReference>
<evidence type="ECO:0000256" key="1">
    <source>
        <dbReference type="ARBA" id="ARBA00000822"/>
    </source>
</evidence>
<keyword evidence="12" id="KW-0732">Signal</keyword>
<dbReference type="GO" id="GO:0008061">
    <property type="term" value="F:chitin binding"/>
    <property type="evidence" value="ECO:0007669"/>
    <property type="project" value="UniProtKB-KW"/>
</dbReference>
<organism evidence="14 15">
    <name type="scientific">Crepidotus variabilis</name>
    <dbReference type="NCBI Taxonomy" id="179855"/>
    <lineage>
        <taxon>Eukaryota</taxon>
        <taxon>Fungi</taxon>
        <taxon>Dikarya</taxon>
        <taxon>Basidiomycota</taxon>
        <taxon>Agaricomycotina</taxon>
        <taxon>Agaricomycetes</taxon>
        <taxon>Agaricomycetidae</taxon>
        <taxon>Agaricales</taxon>
        <taxon>Agaricineae</taxon>
        <taxon>Crepidotaceae</taxon>
        <taxon>Crepidotus</taxon>
    </lineage>
</organism>
<dbReference type="InterPro" id="IPR050542">
    <property type="entry name" value="Glycosyl_Hydrlase18_Chitinase"/>
</dbReference>
<keyword evidence="4 9" id="KW-0378">Hydrolase</keyword>
<dbReference type="SUPFAM" id="SSF51445">
    <property type="entry name" value="(Trans)glycosidases"/>
    <property type="match status" value="1"/>
</dbReference>
<feature type="domain" description="GH18" evidence="13">
    <location>
        <begin position="30"/>
        <end position="346"/>
    </location>
</feature>
<feature type="compositionally biased region" description="Pro residues" evidence="11">
    <location>
        <begin position="354"/>
        <end position="366"/>
    </location>
</feature>
<evidence type="ECO:0000256" key="5">
    <source>
        <dbReference type="ARBA" id="ARBA00023024"/>
    </source>
</evidence>
<dbReference type="PROSITE" id="PS01095">
    <property type="entry name" value="GH18_1"/>
    <property type="match status" value="1"/>
</dbReference>
<evidence type="ECO:0000256" key="7">
    <source>
        <dbReference type="ARBA" id="ARBA00023295"/>
    </source>
</evidence>
<evidence type="ECO:0000259" key="13">
    <source>
        <dbReference type="PROSITE" id="PS51910"/>
    </source>
</evidence>
<keyword evidence="6" id="KW-0119">Carbohydrate metabolism</keyword>
<dbReference type="PROSITE" id="PS51910">
    <property type="entry name" value="GH18_2"/>
    <property type="match status" value="1"/>
</dbReference>
<evidence type="ECO:0000313" key="15">
    <source>
        <dbReference type="Proteomes" id="UP000807306"/>
    </source>
</evidence>
<keyword evidence="5" id="KW-0146">Chitin degradation</keyword>
<dbReference type="SMART" id="SM00495">
    <property type="entry name" value="ChtBD3"/>
    <property type="match status" value="1"/>
</dbReference>
<dbReference type="PANTHER" id="PTHR45708">
    <property type="entry name" value="ENDOCHITINASE"/>
    <property type="match status" value="1"/>
</dbReference>
<sequence>MSAQKLAFAILAVLVSQLCTVLAYDASRSDNIVVYYGQNSIGVSNSNQAVWQKALSTYCQDDTINVFPLAFMNVFFSTGGLPEINLANTCSSNSGVFAGTSLANCQFMAADIKSCQSKGKLITLSVGGATGAAGFTSDAQAQQFATTIWNLFLGGSSSTRPFGDAVLDGIDLDIEGGSGAYFPTFINKLKSLANGASKRYWYTAAPQCPFPDAYLGSIINAVGFDAIYVQFYNNFCSLPNYNNPNAWNFADWFVKISSRYKVLTARPRDNWAKNTSPNKGVKIFIGAPASSTAATSGYVDASTLSNIAASTRSKYSSFGGVMFWDASQVFGNNRIDKTVKAALGGGGGGTTPPTTTPPTTTPPTTTPPTSGSCAGVPTWSSSVAYNGGSTVTYNSHLWTAKWWTQADTPGGAAGVWTDNGACKSKVAVPTPDVTTSATIIATTAISAPTTRSSASSDAPKPVSRSAPVASAGSKIKAVGQPAPTLNISTSAKPAKFARDH</sequence>
<evidence type="ECO:0000256" key="9">
    <source>
        <dbReference type="RuleBase" id="RU000489"/>
    </source>
</evidence>
<dbReference type="AlphaFoldDB" id="A0A9P6JJR9"/>
<evidence type="ECO:0000256" key="10">
    <source>
        <dbReference type="RuleBase" id="RU004453"/>
    </source>
</evidence>
<dbReference type="Proteomes" id="UP000807306">
    <property type="component" value="Unassembled WGS sequence"/>
</dbReference>
<keyword evidence="8" id="KW-0624">Polysaccharide degradation</keyword>
<comment type="catalytic activity">
    <reaction evidence="1">
        <text>Random endo-hydrolysis of N-acetyl-beta-D-glucosaminide (1-&gt;4)-beta-linkages in chitin and chitodextrins.</text>
        <dbReference type="EC" id="3.2.1.14"/>
    </reaction>
</comment>
<keyword evidence="7 9" id="KW-0326">Glycosidase</keyword>
<dbReference type="CDD" id="cd12215">
    <property type="entry name" value="ChiC_BD"/>
    <property type="match status" value="1"/>
</dbReference>
<dbReference type="GO" id="GO:0006032">
    <property type="term" value="P:chitin catabolic process"/>
    <property type="evidence" value="ECO:0007669"/>
    <property type="project" value="UniProtKB-KW"/>
</dbReference>
<proteinExistence type="inferred from homology"/>
<dbReference type="OrthoDB" id="6020543at2759"/>
<feature type="compositionally biased region" description="Low complexity" evidence="11">
    <location>
        <begin position="446"/>
        <end position="458"/>
    </location>
</feature>
<evidence type="ECO:0000256" key="4">
    <source>
        <dbReference type="ARBA" id="ARBA00022801"/>
    </source>
</evidence>
<reference evidence="14" key="1">
    <citation type="submission" date="2020-11" db="EMBL/GenBank/DDBJ databases">
        <authorList>
            <consortium name="DOE Joint Genome Institute"/>
            <person name="Ahrendt S."/>
            <person name="Riley R."/>
            <person name="Andreopoulos W."/>
            <person name="Labutti K."/>
            <person name="Pangilinan J."/>
            <person name="Ruiz-Duenas F.J."/>
            <person name="Barrasa J.M."/>
            <person name="Sanchez-Garcia M."/>
            <person name="Camarero S."/>
            <person name="Miyauchi S."/>
            <person name="Serrano A."/>
            <person name="Linde D."/>
            <person name="Babiker R."/>
            <person name="Drula E."/>
            <person name="Ayuso-Fernandez I."/>
            <person name="Pacheco R."/>
            <person name="Padilla G."/>
            <person name="Ferreira P."/>
            <person name="Barriuso J."/>
            <person name="Kellner H."/>
            <person name="Castanera R."/>
            <person name="Alfaro M."/>
            <person name="Ramirez L."/>
            <person name="Pisabarro A.G."/>
            <person name="Kuo A."/>
            <person name="Tritt A."/>
            <person name="Lipzen A."/>
            <person name="He G."/>
            <person name="Yan M."/>
            <person name="Ng V."/>
            <person name="Cullen D."/>
            <person name="Martin F."/>
            <person name="Rosso M.-N."/>
            <person name="Henrissat B."/>
            <person name="Hibbett D."/>
            <person name="Martinez A.T."/>
            <person name="Grigoriev I.V."/>
        </authorList>
    </citation>
    <scope>NUCLEOTIDE SEQUENCE</scope>
    <source>
        <strain evidence="14">CBS 506.95</strain>
    </source>
</reference>
<evidence type="ECO:0000313" key="14">
    <source>
        <dbReference type="EMBL" id="KAF9523546.1"/>
    </source>
</evidence>
<name>A0A9P6JJR9_9AGAR</name>
<evidence type="ECO:0000256" key="12">
    <source>
        <dbReference type="SAM" id="SignalP"/>
    </source>
</evidence>
<dbReference type="InterPro" id="IPR003610">
    <property type="entry name" value="CBM5/12"/>
</dbReference>
<dbReference type="GO" id="GO:0030246">
    <property type="term" value="F:carbohydrate binding"/>
    <property type="evidence" value="ECO:0007669"/>
    <property type="project" value="InterPro"/>
</dbReference>
<keyword evidence="3" id="KW-0147">Chitin-binding</keyword>